<gene>
    <name evidence="3" type="ORF">R1flu_010335</name>
</gene>
<accession>A0ABD1Z4P7</accession>
<dbReference type="EMBL" id="JBHFFA010000002">
    <property type="protein sequence ID" value="KAL2642748.1"/>
    <property type="molecule type" value="Genomic_DNA"/>
</dbReference>
<sequence>MRCPGRLHPLDNFSEPMPRGCAHSHPPDVEDGMIRQAVSRMRERAATENHSIQQIYQEEANWLSSSAVASAMVPVLHSVDTSLYRARRQRFPPLPSSRAEIVIPHSLHFTESGENFVLLQLQNNDIIAFGMLSDFDTLCNATHVYMDRTFDACPQLYRQLFTLHAFFEERQVPLLYVLMNSKERVAYISLFDALKDLAITRGQQFSPQLILSDFESGLIPAIQAEFPEAHHQGCYFHFTQAIWKTVQHLGLAQHYTEDRFVQVTIRRLMALGFLPIEDVRFGLELIRVSLMEQEFVDMGHLLEYFQRQCLHRFVNVFKFPMVTVFKEVSLSMQM</sequence>
<dbReference type="Pfam" id="PF10551">
    <property type="entry name" value="MULE"/>
    <property type="match status" value="1"/>
</dbReference>
<reference evidence="3 4" key="1">
    <citation type="submission" date="2024-09" db="EMBL/GenBank/DDBJ databases">
        <title>Chromosome-scale assembly of Riccia fluitans.</title>
        <authorList>
            <person name="Paukszto L."/>
            <person name="Sawicki J."/>
            <person name="Karawczyk K."/>
            <person name="Piernik-Szablinska J."/>
            <person name="Szczecinska M."/>
            <person name="Mazdziarz M."/>
        </authorList>
    </citation>
    <scope>NUCLEOTIDE SEQUENCE [LARGE SCALE GENOMIC DNA]</scope>
    <source>
        <strain evidence="3">Rf_01</strain>
        <tissue evidence="3">Aerial parts of the thallus</tissue>
    </source>
</reference>
<dbReference type="PANTHER" id="PTHR47160">
    <property type="entry name" value="PUTATIVE-RELATED"/>
    <property type="match status" value="1"/>
</dbReference>
<evidence type="ECO:0000259" key="2">
    <source>
        <dbReference type="Pfam" id="PF10551"/>
    </source>
</evidence>
<protein>
    <recommendedName>
        <fullName evidence="2">MULE transposase domain-containing protein</fullName>
    </recommendedName>
</protein>
<keyword evidence="4" id="KW-1185">Reference proteome</keyword>
<evidence type="ECO:0000256" key="1">
    <source>
        <dbReference type="SAM" id="MobiDB-lite"/>
    </source>
</evidence>
<dbReference type="PANTHER" id="PTHR47160:SF10">
    <property type="entry name" value="MULE TRANSPOSASE DOMAIN-CONTAINING PROTEIN"/>
    <property type="match status" value="1"/>
</dbReference>
<name>A0ABD1Z4P7_9MARC</name>
<feature type="domain" description="MULE transposase" evidence="2">
    <location>
        <begin position="144"/>
        <end position="240"/>
    </location>
</feature>
<dbReference type="InterPro" id="IPR018289">
    <property type="entry name" value="MULE_transposase_dom"/>
</dbReference>
<comment type="caution">
    <text evidence="3">The sequence shown here is derived from an EMBL/GenBank/DDBJ whole genome shotgun (WGS) entry which is preliminary data.</text>
</comment>
<evidence type="ECO:0000313" key="3">
    <source>
        <dbReference type="EMBL" id="KAL2642748.1"/>
    </source>
</evidence>
<organism evidence="3 4">
    <name type="scientific">Riccia fluitans</name>
    <dbReference type="NCBI Taxonomy" id="41844"/>
    <lineage>
        <taxon>Eukaryota</taxon>
        <taxon>Viridiplantae</taxon>
        <taxon>Streptophyta</taxon>
        <taxon>Embryophyta</taxon>
        <taxon>Marchantiophyta</taxon>
        <taxon>Marchantiopsida</taxon>
        <taxon>Marchantiidae</taxon>
        <taxon>Marchantiales</taxon>
        <taxon>Ricciaceae</taxon>
        <taxon>Riccia</taxon>
    </lineage>
</organism>
<dbReference type="Proteomes" id="UP001605036">
    <property type="component" value="Unassembled WGS sequence"/>
</dbReference>
<evidence type="ECO:0000313" key="4">
    <source>
        <dbReference type="Proteomes" id="UP001605036"/>
    </source>
</evidence>
<feature type="region of interest" description="Disordered" evidence="1">
    <location>
        <begin position="1"/>
        <end position="27"/>
    </location>
</feature>
<proteinExistence type="predicted"/>
<dbReference type="AlphaFoldDB" id="A0ABD1Z4P7"/>